<dbReference type="FunFam" id="1.20.1560.10:FF:000004">
    <property type="entry name" value="ATP-binding cassette sub-family B member 7"/>
    <property type="match status" value="1"/>
</dbReference>
<gene>
    <name evidence="17" type="primary">ATM1</name>
    <name evidence="17" type="ORF">IWQ62_000721</name>
</gene>
<accession>A0A9W8AZH6</accession>
<reference evidence="17" key="1">
    <citation type="submission" date="2022-07" db="EMBL/GenBank/DDBJ databases">
        <title>Phylogenomic reconstructions and comparative analyses of Kickxellomycotina fungi.</title>
        <authorList>
            <person name="Reynolds N.K."/>
            <person name="Stajich J.E."/>
            <person name="Barry K."/>
            <person name="Grigoriev I.V."/>
            <person name="Crous P."/>
            <person name="Smith M.E."/>
        </authorList>
    </citation>
    <scope>NUCLEOTIDE SEQUENCE</scope>
    <source>
        <strain evidence="17">RSA 1196</strain>
    </source>
</reference>
<keyword evidence="7" id="KW-1278">Translocase</keyword>
<dbReference type="OrthoDB" id="6500128at2759"/>
<evidence type="ECO:0000256" key="9">
    <source>
        <dbReference type="ARBA" id="ARBA00023136"/>
    </source>
</evidence>
<dbReference type="SUPFAM" id="SSF90123">
    <property type="entry name" value="ABC transporter transmembrane region"/>
    <property type="match status" value="1"/>
</dbReference>
<evidence type="ECO:0000259" key="16">
    <source>
        <dbReference type="PROSITE" id="PS50929"/>
    </source>
</evidence>
<keyword evidence="3" id="KW-0813">Transport</keyword>
<dbReference type="GO" id="GO:0140466">
    <property type="term" value="P:iron-sulfur cluster export from the mitochondrion"/>
    <property type="evidence" value="ECO:0007669"/>
    <property type="project" value="UniProtKB-ARBA"/>
</dbReference>
<dbReference type="GO" id="GO:0005524">
    <property type="term" value="F:ATP binding"/>
    <property type="evidence" value="ECO:0007669"/>
    <property type="project" value="UniProtKB-KW"/>
</dbReference>
<dbReference type="InterPro" id="IPR027417">
    <property type="entry name" value="P-loop_NTPase"/>
</dbReference>
<dbReference type="CDD" id="cd18582">
    <property type="entry name" value="ABC_6TM_ATM1_ABCB7"/>
    <property type="match status" value="1"/>
</dbReference>
<evidence type="ECO:0000313" key="18">
    <source>
        <dbReference type="Proteomes" id="UP001150925"/>
    </source>
</evidence>
<feature type="domain" description="ABC transporter" evidence="15">
    <location>
        <begin position="475"/>
        <end position="711"/>
    </location>
</feature>
<dbReference type="GO" id="GO:0005743">
    <property type="term" value="C:mitochondrial inner membrane"/>
    <property type="evidence" value="ECO:0007669"/>
    <property type="project" value="UniProtKB-SubCell"/>
</dbReference>
<sequence>MTVGWCIPAQPLKGTVRLYNTTRVSGLLRRKASVLVHTRSYSVANVRASTLCGLRFSPACSRWSTLRNEKSSTLGSVPLLPPSWSTLRCLTSNTKPPASSASAATPSVAKPTTTTTPKLATGEQLSSDYQIIKQLLHYVWPKHDPGAKIRVVTALTLLVLGKVLNVQVPMLFKGVVDTLNTADPAAGGTLVTIAGAMLIGYGGARLGASLFQELRNAVFSRVAQTAIRRVALNVYQHLFNLDLSFHLSRQTGGLTRAMDRGTKGISFVLNSMVFHFIPTILEIGIVCSILASKYGISYAYVTAGTMATYVAFTLAVTQWRTKFRKDMNLADNRAATVAVDSLINFESVKYFNNEKFEARQYDQALKMYEKASLRAISSLAFLNAGQSAIFSVSLTGMMWMASQGILDGSMTVGDLVMVNGLVFQLSLPLNFLGSMYREMRQALTDMDSLFSLQNVSSQIKDAPHAKDLVWKGGEIRFENVSFGYHPDRLILDNVSFIIPPGQKTAIVGPSGCGKSTILRLIFRFYDVQQGNIYIDGQNIKDVTLASLRKDIGVVPQDTALFNNTIYHNILYGNSQATTAQVEAAARKAQLHETIQRLPKHYDTLVGERGLMLSGGEKQRVALARAILKDSPLLFFDEATSALDTHTEQAILNQIREILREKQRTSIFVAHRLRTIYDADTILVLKNGRLVEQGTHSQLLLQPSNQGVYRMMWQLQEMHHAEDSVLFDGKKESEKPLE</sequence>
<keyword evidence="8 14" id="KW-1133">Transmembrane helix</keyword>
<dbReference type="FunFam" id="3.40.50.300:FF:000186">
    <property type="entry name" value="ATP-binding cassette sub-family B member 7, mitochondrial"/>
    <property type="match status" value="1"/>
</dbReference>
<feature type="transmembrane region" description="Helical" evidence="14">
    <location>
        <begin position="375"/>
        <end position="400"/>
    </location>
</feature>
<keyword evidence="5" id="KW-0547">Nucleotide-binding</keyword>
<evidence type="ECO:0000256" key="11">
    <source>
        <dbReference type="ARBA" id="ARBA00039906"/>
    </source>
</evidence>
<proteinExistence type="inferred from homology"/>
<feature type="transmembrane region" description="Helical" evidence="14">
    <location>
        <begin position="297"/>
        <end position="317"/>
    </location>
</feature>
<feature type="transmembrane region" description="Helical" evidence="14">
    <location>
        <begin position="267"/>
        <end position="291"/>
    </location>
</feature>
<dbReference type="SMART" id="SM00382">
    <property type="entry name" value="AAA"/>
    <property type="match status" value="1"/>
</dbReference>
<dbReference type="Pfam" id="PF00005">
    <property type="entry name" value="ABC_tran"/>
    <property type="match status" value="1"/>
</dbReference>
<evidence type="ECO:0000256" key="3">
    <source>
        <dbReference type="ARBA" id="ARBA00022448"/>
    </source>
</evidence>
<organism evidence="17 18">
    <name type="scientific">Dispira parvispora</name>
    <dbReference type="NCBI Taxonomy" id="1520584"/>
    <lineage>
        <taxon>Eukaryota</taxon>
        <taxon>Fungi</taxon>
        <taxon>Fungi incertae sedis</taxon>
        <taxon>Zoopagomycota</taxon>
        <taxon>Kickxellomycotina</taxon>
        <taxon>Dimargaritomycetes</taxon>
        <taxon>Dimargaritales</taxon>
        <taxon>Dimargaritaceae</taxon>
        <taxon>Dispira</taxon>
    </lineage>
</organism>
<evidence type="ECO:0000256" key="14">
    <source>
        <dbReference type="SAM" id="Phobius"/>
    </source>
</evidence>
<dbReference type="GO" id="GO:0016887">
    <property type="term" value="F:ATP hydrolysis activity"/>
    <property type="evidence" value="ECO:0007669"/>
    <property type="project" value="InterPro"/>
</dbReference>
<dbReference type="SUPFAM" id="SSF52540">
    <property type="entry name" value="P-loop containing nucleoside triphosphate hydrolases"/>
    <property type="match status" value="1"/>
</dbReference>
<name>A0A9W8AZH6_9FUNG</name>
<dbReference type="CDD" id="cd03253">
    <property type="entry name" value="ABCC_ATM1_transporter"/>
    <property type="match status" value="1"/>
</dbReference>
<evidence type="ECO:0000256" key="12">
    <source>
        <dbReference type="ARBA" id="ARBA00040792"/>
    </source>
</evidence>
<feature type="region of interest" description="Disordered" evidence="13">
    <location>
        <begin position="95"/>
        <end position="120"/>
    </location>
</feature>
<protein>
    <recommendedName>
        <fullName evidence="11">Iron-sulfur clusters transporter ATM1, mitochondrial</fullName>
    </recommendedName>
    <alternativeName>
        <fullName evidence="12">Iron-sulfur clusters transporter atm1, mitochondrial</fullName>
    </alternativeName>
</protein>
<dbReference type="Proteomes" id="UP001150925">
    <property type="component" value="Unassembled WGS sequence"/>
</dbReference>
<keyword evidence="4 14" id="KW-0812">Transmembrane</keyword>
<dbReference type="InterPro" id="IPR039421">
    <property type="entry name" value="Type_1_exporter"/>
</dbReference>
<evidence type="ECO:0000256" key="2">
    <source>
        <dbReference type="ARBA" id="ARBA00011738"/>
    </source>
</evidence>
<dbReference type="PROSITE" id="PS50893">
    <property type="entry name" value="ABC_TRANSPORTER_2"/>
    <property type="match status" value="1"/>
</dbReference>
<dbReference type="PANTHER" id="PTHR24221:SF402">
    <property type="entry name" value="IRON-SULFUR CLUSTERS TRANSPORTER ABCB7, MITOCHONDRIAL"/>
    <property type="match status" value="1"/>
</dbReference>
<comment type="similarity">
    <text evidence="10">Belongs to the ABC transporter superfamily. ABCB family. Heavy Metal importer (TC 3.A.1.210) subfamily.</text>
</comment>
<evidence type="ECO:0000313" key="17">
    <source>
        <dbReference type="EMBL" id="KAJ1969283.1"/>
    </source>
</evidence>
<evidence type="ECO:0000256" key="8">
    <source>
        <dbReference type="ARBA" id="ARBA00022989"/>
    </source>
</evidence>
<comment type="caution">
    <text evidence="17">The sequence shown here is derived from an EMBL/GenBank/DDBJ whole genome shotgun (WGS) entry which is preliminary data.</text>
</comment>
<dbReference type="InterPro" id="IPR017871">
    <property type="entry name" value="ABC_transporter-like_CS"/>
</dbReference>
<dbReference type="InterPro" id="IPR036640">
    <property type="entry name" value="ABC1_TM_sf"/>
</dbReference>
<evidence type="ECO:0000256" key="6">
    <source>
        <dbReference type="ARBA" id="ARBA00022840"/>
    </source>
</evidence>
<feature type="transmembrane region" description="Helical" evidence="14">
    <location>
        <begin position="412"/>
        <end position="432"/>
    </location>
</feature>
<evidence type="ECO:0000256" key="4">
    <source>
        <dbReference type="ARBA" id="ARBA00022692"/>
    </source>
</evidence>
<dbReference type="PROSITE" id="PS50929">
    <property type="entry name" value="ABC_TM1F"/>
    <property type="match status" value="1"/>
</dbReference>
<evidence type="ECO:0000256" key="10">
    <source>
        <dbReference type="ARBA" id="ARBA00024363"/>
    </source>
</evidence>
<evidence type="ECO:0000256" key="5">
    <source>
        <dbReference type="ARBA" id="ARBA00022741"/>
    </source>
</evidence>
<keyword evidence="18" id="KW-1185">Reference proteome</keyword>
<dbReference type="InterPro" id="IPR003439">
    <property type="entry name" value="ABC_transporter-like_ATP-bd"/>
</dbReference>
<dbReference type="Gene3D" id="1.20.1560.10">
    <property type="entry name" value="ABC transporter type 1, transmembrane domain"/>
    <property type="match status" value="1"/>
</dbReference>
<comment type="subunit">
    <text evidence="2">Homodimer.</text>
</comment>
<feature type="domain" description="ABC transmembrane type-1" evidence="16">
    <location>
        <begin position="152"/>
        <end position="441"/>
    </location>
</feature>
<dbReference type="InterPro" id="IPR003593">
    <property type="entry name" value="AAA+_ATPase"/>
</dbReference>
<evidence type="ECO:0000256" key="13">
    <source>
        <dbReference type="SAM" id="MobiDB-lite"/>
    </source>
</evidence>
<keyword evidence="9 14" id="KW-0472">Membrane</keyword>
<dbReference type="PANTHER" id="PTHR24221">
    <property type="entry name" value="ATP-BINDING CASSETTE SUB-FAMILY B"/>
    <property type="match status" value="1"/>
</dbReference>
<dbReference type="AlphaFoldDB" id="A0A9W8AZH6"/>
<dbReference type="EMBL" id="JANBPY010000075">
    <property type="protein sequence ID" value="KAJ1969283.1"/>
    <property type="molecule type" value="Genomic_DNA"/>
</dbReference>
<dbReference type="GO" id="GO:0140359">
    <property type="term" value="F:ABC-type transporter activity"/>
    <property type="evidence" value="ECO:0007669"/>
    <property type="project" value="InterPro"/>
</dbReference>
<dbReference type="InterPro" id="IPR011527">
    <property type="entry name" value="ABC1_TM_dom"/>
</dbReference>
<comment type="subcellular location">
    <subcellularLocation>
        <location evidence="1">Mitochondrion inner membrane</location>
        <topology evidence="1">Multi-pass membrane protein</topology>
    </subcellularLocation>
</comment>
<feature type="transmembrane region" description="Helical" evidence="14">
    <location>
        <begin position="151"/>
        <end position="172"/>
    </location>
</feature>
<keyword evidence="6" id="KW-0067">ATP-binding</keyword>
<evidence type="ECO:0000256" key="7">
    <source>
        <dbReference type="ARBA" id="ARBA00022967"/>
    </source>
</evidence>
<dbReference type="Pfam" id="PF00664">
    <property type="entry name" value="ABC_membrane"/>
    <property type="match status" value="1"/>
</dbReference>
<dbReference type="GO" id="GO:0006879">
    <property type="term" value="P:intracellular iron ion homeostasis"/>
    <property type="evidence" value="ECO:0007669"/>
    <property type="project" value="TreeGrafter"/>
</dbReference>
<evidence type="ECO:0000259" key="15">
    <source>
        <dbReference type="PROSITE" id="PS50893"/>
    </source>
</evidence>
<evidence type="ECO:0000256" key="1">
    <source>
        <dbReference type="ARBA" id="ARBA00004448"/>
    </source>
</evidence>
<dbReference type="Gene3D" id="3.40.50.300">
    <property type="entry name" value="P-loop containing nucleotide triphosphate hydrolases"/>
    <property type="match status" value="1"/>
</dbReference>
<dbReference type="PROSITE" id="PS00211">
    <property type="entry name" value="ABC_TRANSPORTER_1"/>
    <property type="match status" value="1"/>
</dbReference>
<feature type="transmembrane region" description="Helical" evidence="14">
    <location>
        <begin position="184"/>
        <end position="204"/>
    </location>
</feature>